<dbReference type="PANTHER" id="PTHR33705:SF2">
    <property type="entry name" value="PHOSPHOCARRIER PROTEIN NPR"/>
    <property type="match status" value="1"/>
</dbReference>
<evidence type="ECO:0000256" key="1">
    <source>
        <dbReference type="ARBA" id="ARBA00003681"/>
    </source>
</evidence>
<proteinExistence type="predicted"/>
<dbReference type="AlphaFoldDB" id="A0A212KDF1"/>
<dbReference type="InterPro" id="IPR050399">
    <property type="entry name" value="HPr"/>
</dbReference>
<evidence type="ECO:0000256" key="5">
    <source>
        <dbReference type="ARBA" id="ARBA00022683"/>
    </source>
</evidence>
<dbReference type="PROSITE" id="PS51350">
    <property type="entry name" value="PTS_HPR_DOM"/>
    <property type="match status" value="1"/>
</dbReference>
<dbReference type="Pfam" id="PF00381">
    <property type="entry name" value="PTS-HPr"/>
    <property type="match status" value="1"/>
</dbReference>
<dbReference type="InterPro" id="IPR035895">
    <property type="entry name" value="HPr-like_sf"/>
</dbReference>
<evidence type="ECO:0000259" key="6">
    <source>
        <dbReference type="PROSITE" id="PS51350"/>
    </source>
</evidence>
<dbReference type="Gene3D" id="3.30.1340.10">
    <property type="entry name" value="HPr-like"/>
    <property type="match status" value="1"/>
</dbReference>
<keyword evidence="7" id="KW-0808">Transferase</keyword>
<evidence type="ECO:0000313" key="7">
    <source>
        <dbReference type="EMBL" id="SBW09739.1"/>
    </source>
</evidence>
<dbReference type="InterPro" id="IPR000032">
    <property type="entry name" value="HPr-like"/>
</dbReference>
<dbReference type="PANTHER" id="PTHR33705">
    <property type="entry name" value="PHOSPHOCARRIER PROTEIN HPR"/>
    <property type="match status" value="1"/>
</dbReference>
<dbReference type="InterPro" id="IPR001020">
    <property type="entry name" value="PTS_HPr_His_P_site"/>
</dbReference>
<evidence type="ECO:0000256" key="3">
    <source>
        <dbReference type="ARBA" id="ARBA00020422"/>
    </source>
</evidence>
<keyword evidence="4" id="KW-0963">Cytoplasm</keyword>
<gene>
    <name evidence="7" type="primary">ptsH</name>
    <name evidence="7" type="ORF">KL86CLO1_12726</name>
</gene>
<comment type="function">
    <text evidence="1">General (non sugar-specific) component of the phosphoenolpyruvate-dependent sugar phosphotransferase system (sugar PTS). This major carbohydrate active-transport system catalyzes the phosphorylation of incoming sugar substrates concomitantly with their translocation across the cell membrane. The phosphoryl group from phosphoenolpyruvate (PEP) is transferred to the phosphoryl carrier protein HPr by enzyme I. Phospho-HPr then transfers it to the PTS EIIA domain.</text>
</comment>
<dbReference type="NCBIfam" id="TIGR01003">
    <property type="entry name" value="PTS_HPr_family"/>
    <property type="match status" value="1"/>
</dbReference>
<dbReference type="SUPFAM" id="SSF55594">
    <property type="entry name" value="HPr-like"/>
    <property type="match status" value="1"/>
</dbReference>
<name>A0A212KDF1_9FIRM</name>
<sequence>MYTQRIVIQNKTGLHARPASMLLELAQQFESEVMLFTEDEEINAKSIISILAGGITAGTEVRLEIEGRDENQAGKAISDLLHTLPD</sequence>
<dbReference type="GO" id="GO:0016740">
    <property type="term" value="F:transferase activity"/>
    <property type="evidence" value="ECO:0007669"/>
    <property type="project" value="UniProtKB-KW"/>
</dbReference>
<dbReference type="CDD" id="cd00367">
    <property type="entry name" value="PTS-HPr_like"/>
    <property type="match status" value="1"/>
</dbReference>
<accession>A0A212KDF1</accession>
<evidence type="ECO:0000256" key="4">
    <source>
        <dbReference type="ARBA" id="ARBA00022490"/>
    </source>
</evidence>
<feature type="domain" description="HPr" evidence="6">
    <location>
        <begin position="1"/>
        <end position="86"/>
    </location>
</feature>
<dbReference type="PROSITE" id="PS00369">
    <property type="entry name" value="PTS_HPR_HIS"/>
    <property type="match status" value="1"/>
</dbReference>
<dbReference type="EMBL" id="FLUN01000001">
    <property type="protein sequence ID" value="SBW09739.1"/>
    <property type="molecule type" value="Genomic_DNA"/>
</dbReference>
<reference evidence="7" key="1">
    <citation type="submission" date="2016-04" db="EMBL/GenBank/DDBJ databases">
        <authorList>
            <person name="Evans L.H."/>
            <person name="Alamgir A."/>
            <person name="Owens N."/>
            <person name="Weber N.D."/>
            <person name="Virtaneva K."/>
            <person name="Barbian K."/>
            <person name="Babar A."/>
            <person name="Rosenke K."/>
        </authorList>
    </citation>
    <scope>NUCLEOTIDE SEQUENCE</scope>
    <source>
        <strain evidence="7">86</strain>
    </source>
</reference>
<evidence type="ECO:0000256" key="2">
    <source>
        <dbReference type="ARBA" id="ARBA00004496"/>
    </source>
</evidence>
<organism evidence="7">
    <name type="scientific">uncultured Eubacteriales bacterium</name>
    <dbReference type="NCBI Taxonomy" id="172733"/>
    <lineage>
        <taxon>Bacteria</taxon>
        <taxon>Bacillati</taxon>
        <taxon>Bacillota</taxon>
        <taxon>Clostridia</taxon>
        <taxon>Eubacteriales</taxon>
        <taxon>environmental samples</taxon>
    </lineage>
</organism>
<dbReference type="GO" id="GO:0009401">
    <property type="term" value="P:phosphoenolpyruvate-dependent sugar phosphotransferase system"/>
    <property type="evidence" value="ECO:0007669"/>
    <property type="project" value="UniProtKB-KW"/>
</dbReference>
<comment type="subcellular location">
    <subcellularLocation>
        <location evidence="2">Cytoplasm</location>
    </subcellularLocation>
</comment>
<dbReference type="GO" id="GO:0005737">
    <property type="term" value="C:cytoplasm"/>
    <property type="evidence" value="ECO:0007669"/>
    <property type="project" value="UniProtKB-SubCell"/>
</dbReference>
<protein>
    <recommendedName>
        <fullName evidence="3">Phosphocarrier protein HPr</fullName>
    </recommendedName>
</protein>
<keyword evidence="5" id="KW-0598">Phosphotransferase system</keyword>
<dbReference type="PRINTS" id="PR00107">
    <property type="entry name" value="PHOSPHOCPHPR"/>
</dbReference>